<gene>
    <name evidence="1" type="ORF">ACFR9U_18230</name>
</gene>
<dbReference type="RefSeq" id="WP_247378573.1">
    <property type="nucleotide sequence ID" value="NZ_JALLGV010000005.1"/>
</dbReference>
<organism evidence="1 2">
    <name type="scientific">Halorientalis brevis</name>
    <dbReference type="NCBI Taxonomy" id="1126241"/>
    <lineage>
        <taxon>Archaea</taxon>
        <taxon>Methanobacteriati</taxon>
        <taxon>Methanobacteriota</taxon>
        <taxon>Stenosarchaea group</taxon>
        <taxon>Halobacteria</taxon>
        <taxon>Halobacteriales</taxon>
        <taxon>Haloarculaceae</taxon>
        <taxon>Halorientalis</taxon>
    </lineage>
</organism>
<keyword evidence="2" id="KW-1185">Reference proteome</keyword>
<evidence type="ECO:0008006" key="3">
    <source>
        <dbReference type="Google" id="ProtNLM"/>
    </source>
</evidence>
<dbReference type="Proteomes" id="UP001597119">
    <property type="component" value="Unassembled WGS sequence"/>
</dbReference>
<sequence>MTAGETLATLADDRRDRGIDLRLAGAAADVCRVLLATGLETTVGHIGDEEPIIEVIERWELDEPPP</sequence>
<reference evidence="1 2" key="1">
    <citation type="journal article" date="2019" name="Int. J. Syst. Evol. Microbiol.">
        <title>The Global Catalogue of Microorganisms (GCM) 10K type strain sequencing project: providing services to taxonomists for standard genome sequencing and annotation.</title>
        <authorList>
            <consortium name="The Broad Institute Genomics Platform"/>
            <consortium name="The Broad Institute Genome Sequencing Center for Infectious Disease"/>
            <person name="Wu L."/>
            <person name="Ma J."/>
        </authorList>
    </citation>
    <scope>NUCLEOTIDE SEQUENCE [LARGE SCALE GENOMIC DNA]</scope>
    <source>
        <strain evidence="1 2">CGMCC 1.12125</strain>
    </source>
</reference>
<accession>A0ABD6CFF0</accession>
<evidence type="ECO:0000313" key="1">
    <source>
        <dbReference type="EMBL" id="MFD1588920.1"/>
    </source>
</evidence>
<protein>
    <recommendedName>
        <fullName evidence="3">STAS domain-containing protein</fullName>
    </recommendedName>
</protein>
<dbReference type="AlphaFoldDB" id="A0ABD6CFF0"/>
<proteinExistence type="predicted"/>
<comment type="caution">
    <text evidence="1">The sequence shown here is derived from an EMBL/GenBank/DDBJ whole genome shotgun (WGS) entry which is preliminary data.</text>
</comment>
<name>A0ABD6CFF0_9EURY</name>
<dbReference type="EMBL" id="JBHUDJ010000014">
    <property type="protein sequence ID" value="MFD1588920.1"/>
    <property type="molecule type" value="Genomic_DNA"/>
</dbReference>
<evidence type="ECO:0000313" key="2">
    <source>
        <dbReference type="Proteomes" id="UP001597119"/>
    </source>
</evidence>